<proteinExistence type="predicted"/>
<protein>
    <submittedName>
        <fullName evidence="1">Uncharacterized protein</fullName>
    </submittedName>
</protein>
<evidence type="ECO:0000313" key="2">
    <source>
        <dbReference type="Proteomes" id="UP000475325"/>
    </source>
</evidence>
<comment type="caution">
    <text evidence="1">The sequence shown here is derived from an EMBL/GenBank/DDBJ whole genome shotgun (WGS) entry which is preliminary data.</text>
</comment>
<dbReference type="EMBL" id="WIQW01000001">
    <property type="protein sequence ID" value="KAF3113552.1"/>
    <property type="molecule type" value="Genomic_DNA"/>
</dbReference>
<reference evidence="1 2" key="1">
    <citation type="submission" date="2019-06" db="EMBL/GenBank/DDBJ databases">
        <authorList>
            <person name="Palmer J.M."/>
        </authorList>
    </citation>
    <scope>NUCLEOTIDE SEQUENCE [LARGE SCALE GENOMIC DNA]</scope>
    <source>
        <strain evidence="1 2">TWF102</strain>
    </source>
</reference>
<organism evidence="1 2">
    <name type="scientific">Orbilia oligospora</name>
    <name type="common">Nematode-trapping fungus</name>
    <name type="synonym">Arthrobotrys oligospora</name>
    <dbReference type="NCBI Taxonomy" id="2813651"/>
    <lineage>
        <taxon>Eukaryota</taxon>
        <taxon>Fungi</taxon>
        <taxon>Dikarya</taxon>
        <taxon>Ascomycota</taxon>
        <taxon>Pezizomycotina</taxon>
        <taxon>Orbiliomycetes</taxon>
        <taxon>Orbiliales</taxon>
        <taxon>Orbiliaceae</taxon>
        <taxon>Orbilia</taxon>
    </lineage>
</organism>
<accession>A0A7C8NFC2</accession>
<evidence type="ECO:0000313" key="1">
    <source>
        <dbReference type="EMBL" id="KAF3113552.1"/>
    </source>
</evidence>
<gene>
    <name evidence="1" type="ORF">TWF102_000208</name>
</gene>
<dbReference type="Proteomes" id="UP000475325">
    <property type="component" value="Unassembled WGS sequence"/>
</dbReference>
<name>A0A7C8NFC2_ORBOL</name>
<dbReference type="AlphaFoldDB" id="A0A7C8NFC2"/>
<sequence>MTTYAPPLSGFLTRKECETCHRYFLSENLSLPETTSLHLLCLETFLWRFGASTLWLSEIYQNSPENVPQITADFQKRYRILTRTPDQELDAHDREKLNQLAPYLEKLLNNDSTKDKIKTGAHEHAFRSWESEWTKAILKGGSYKCCAEDCDHETTSTQDFMTHAYDHYNFKPMVGELCRLCGKWQKTRSDQHYHLFEYHCAVFYGENDQLILYVPSSDYHLELVSQAKGNMPELFLSGNSETSDG</sequence>